<dbReference type="GO" id="GO:0016491">
    <property type="term" value="F:oxidoreductase activity"/>
    <property type="evidence" value="ECO:0007669"/>
    <property type="project" value="InterPro"/>
</dbReference>
<keyword evidence="3" id="KW-1185">Reference proteome</keyword>
<dbReference type="Pfam" id="PF00107">
    <property type="entry name" value="ADH_zinc_N"/>
    <property type="match status" value="1"/>
</dbReference>
<gene>
    <name evidence="2" type="ORF">C0039_11840</name>
</gene>
<dbReference type="CDD" id="cd08276">
    <property type="entry name" value="MDR7"/>
    <property type="match status" value="1"/>
</dbReference>
<feature type="domain" description="Enoyl reductase (ER)" evidence="1">
    <location>
        <begin position="11"/>
        <end position="332"/>
    </location>
</feature>
<dbReference type="InterPro" id="IPR013154">
    <property type="entry name" value="ADH-like_N"/>
</dbReference>
<dbReference type="SUPFAM" id="SSF51735">
    <property type="entry name" value="NAD(P)-binding Rossmann-fold domains"/>
    <property type="match status" value="1"/>
</dbReference>
<dbReference type="Pfam" id="PF08240">
    <property type="entry name" value="ADH_N"/>
    <property type="match status" value="1"/>
</dbReference>
<dbReference type="OrthoDB" id="4190732at2"/>
<accession>A0A2N5X1U8</accession>
<proteinExistence type="predicted"/>
<dbReference type="PANTHER" id="PTHR45033">
    <property type="match status" value="1"/>
</dbReference>
<dbReference type="InterPro" id="IPR020843">
    <property type="entry name" value="ER"/>
</dbReference>
<dbReference type="InterPro" id="IPR011032">
    <property type="entry name" value="GroES-like_sf"/>
</dbReference>
<dbReference type="Proteomes" id="UP000235005">
    <property type="component" value="Unassembled WGS sequence"/>
</dbReference>
<dbReference type="AlphaFoldDB" id="A0A2N5X1U8"/>
<dbReference type="RefSeq" id="WP_076000210.1">
    <property type="nucleotide sequence ID" value="NZ_PKUS01000013.1"/>
</dbReference>
<organism evidence="2 3">
    <name type="scientific">Pseudohalioglobus lutimaris</name>
    <dbReference type="NCBI Taxonomy" id="1737061"/>
    <lineage>
        <taxon>Bacteria</taxon>
        <taxon>Pseudomonadati</taxon>
        <taxon>Pseudomonadota</taxon>
        <taxon>Gammaproteobacteria</taxon>
        <taxon>Cellvibrionales</taxon>
        <taxon>Halieaceae</taxon>
        <taxon>Pseudohalioglobus</taxon>
    </lineage>
</organism>
<evidence type="ECO:0000259" key="1">
    <source>
        <dbReference type="SMART" id="SM00829"/>
    </source>
</evidence>
<dbReference type="EMBL" id="PKUS01000013">
    <property type="protein sequence ID" value="PLW68462.1"/>
    <property type="molecule type" value="Genomic_DNA"/>
</dbReference>
<dbReference type="SMART" id="SM00829">
    <property type="entry name" value="PKS_ER"/>
    <property type="match status" value="1"/>
</dbReference>
<dbReference type="SUPFAM" id="SSF50129">
    <property type="entry name" value="GroES-like"/>
    <property type="match status" value="1"/>
</dbReference>
<evidence type="ECO:0000313" key="3">
    <source>
        <dbReference type="Proteomes" id="UP000235005"/>
    </source>
</evidence>
<name>A0A2N5X1U8_9GAMM</name>
<dbReference type="Gene3D" id="3.40.50.720">
    <property type="entry name" value="NAD(P)-binding Rossmann-like Domain"/>
    <property type="match status" value="1"/>
</dbReference>
<dbReference type="PANTHER" id="PTHR45033:SF2">
    <property type="entry name" value="ZINC-TYPE ALCOHOL DEHYDROGENASE-LIKE PROTEIN C1773.06C"/>
    <property type="match status" value="1"/>
</dbReference>
<dbReference type="InterPro" id="IPR013149">
    <property type="entry name" value="ADH-like_C"/>
</dbReference>
<protein>
    <submittedName>
        <fullName evidence="2">NAD(P)-dependent alcohol dehydrogenase</fullName>
    </submittedName>
</protein>
<dbReference type="InterPro" id="IPR036291">
    <property type="entry name" value="NAD(P)-bd_dom_sf"/>
</dbReference>
<dbReference type="Gene3D" id="3.90.180.10">
    <property type="entry name" value="Medium-chain alcohol dehydrogenases, catalytic domain"/>
    <property type="match status" value="1"/>
</dbReference>
<comment type="caution">
    <text evidence="2">The sequence shown here is derived from an EMBL/GenBank/DDBJ whole genome shotgun (WGS) entry which is preliminary data.</text>
</comment>
<sequence>MQAMTLKAPCGLDQLTLKEIEPQAPGPGEIQVEVKASSLNFHDYVVVLGLLPTEDGRIPMSDGAGVVTAVGEGVSQFAVGDRVLSHFFPQWQDGGPTFERLQGVPGDNVDGFAADSVTMPANAFSRMPANLDFAEAATLTCAGLTAWRALMVETHLRPGDWVLVQGSGGVSIFALQFARTMGCRVIATSSSDAKLARLGELGAEVLINYKDTPDWGDKVLELTGGHGADLVVEVGGSGTVAQSVRAVAFDGCISMIGVLTGFSGEVPTAELFQKNARIHGITVGSQRHQADMIAAVEANDLRPVIDSRYPLAQLADAFRHQETQQHFGKICIEMQ</sequence>
<evidence type="ECO:0000313" key="2">
    <source>
        <dbReference type="EMBL" id="PLW68462.1"/>
    </source>
</evidence>
<reference evidence="2 3" key="1">
    <citation type="submission" date="2018-01" db="EMBL/GenBank/DDBJ databases">
        <title>The draft genome sequence of Halioglobus lutimaris HF004.</title>
        <authorList>
            <person name="Du Z.-J."/>
            <person name="Shi M.-J."/>
        </authorList>
    </citation>
    <scope>NUCLEOTIDE SEQUENCE [LARGE SCALE GENOMIC DNA]</scope>
    <source>
        <strain evidence="2 3">HF004</strain>
    </source>
</reference>
<dbReference type="InterPro" id="IPR052711">
    <property type="entry name" value="Zinc_ADH-like"/>
</dbReference>